<feature type="region of interest" description="Disordered" evidence="2">
    <location>
        <begin position="220"/>
        <end position="330"/>
    </location>
</feature>
<name>A0A9Q1HL45_HOLLE</name>
<evidence type="ECO:0000256" key="1">
    <source>
        <dbReference type="PROSITE-ProRule" id="PRU00024"/>
    </source>
</evidence>
<dbReference type="PANTHER" id="PTHR25462:SF296">
    <property type="entry name" value="MEIOTIC P26, ISOFORM F"/>
    <property type="match status" value="1"/>
</dbReference>
<feature type="compositionally biased region" description="Basic and acidic residues" evidence="2">
    <location>
        <begin position="228"/>
        <end position="256"/>
    </location>
</feature>
<accession>A0A9Q1HL45</accession>
<evidence type="ECO:0000313" key="5">
    <source>
        <dbReference type="Proteomes" id="UP001152320"/>
    </source>
</evidence>
<feature type="domain" description="B box-type" evidence="3">
    <location>
        <begin position="1"/>
        <end position="43"/>
    </location>
</feature>
<dbReference type="InterPro" id="IPR000315">
    <property type="entry name" value="Znf_B-box"/>
</dbReference>
<dbReference type="GO" id="GO:0008270">
    <property type="term" value="F:zinc ion binding"/>
    <property type="evidence" value="ECO:0007669"/>
    <property type="project" value="UniProtKB-KW"/>
</dbReference>
<dbReference type="PROSITE" id="PS50119">
    <property type="entry name" value="ZF_BBOX"/>
    <property type="match status" value="1"/>
</dbReference>
<dbReference type="AlphaFoldDB" id="A0A9Q1HL45"/>
<dbReference type="PANTHER" id="PTHR25462">
    <property type="entry name" value="BONUS, ISOFORM C-RELATED"/>
    <property type="match status" value="1"/>
</dbReference>
<reference evidence="4" key="1">
    <citation type="submission" date="2021-10" db="EMBL/GenBank/DDBJ databases">
        <title>Tropical sea cucumber genome reveals ecological adaptation and Cuvierian tubules defense mechanism.</title>
        <authorList>
            <person name="Chen T."/>
        </authorList>
    </citation>
    <scope>NUCLEOTIDE SEQUENCE</scope>
    <source>
        <strain evidence="4">Nanhai2018</strain>
        <tissue evidence="4">Muscle</tissue>
    </source>
</reference>
<dbReference type="CDD" id="cd19756">
    <property type="entry name" value="Bbox2"/>
    <property type="match status" value="1"/>
</dbReference>
<keyword evidence="5" id="KW-1185">Reference proteome</keyword>
<feature type="compositionally biased region" description="Polar residues" evidence="2">
    <location>
        <begin position="277"/>
        <end position="288"/>
    </location>
</feature>
<evidence type="ECO:0000256" key="2">
    <source>
        <dbReference type="SAM" id="MobiDB-lite"/>
    </source>
</evidence>
<feature type="compositionally biased region" description="Polar residues" evidence="2">
    <location>
        <begin position="300"/>
        <end position="330"/>
    </location>
</feature>
<keyword evidence="1" id="KW-0862">Zinc</keyword>
<sequence>MGFCGKHNDVECRFFCNTCGIPVCHVCMEKGDHVISKHDCIPVTQYCETKSNEIRTVLEEATKHKIRYDKINSKWDMHLNSILEEFDKIKNEILLTKQHLLQQLDLDEQLQLKAAGIEKAKLETAVKFVQCSHAQTFSGVYQQLNDKCQFLLRNPSSHKSEDNEAVFEECRKLSNNLHQVLTKFEKEDLLGINVTFVPSKVCFLGKVVVPRDARCLTDSALESSNPKVSEEPTRKRKERDSDSVAVSTKKEKVERSEIEDDPSIINISKTSTSNTNAKRASQDGTTKSAPAAEAKRSDQDSQINLTQSNKEGNIKSTVRTDAQQPNRDGTAVTSGMNLLFSQLPGNSNSVQAQSRSVTVNKAPVHNSLQYITVDTCCSGIVWADTDWLFEVTTTKASIKIKHHKLSDGTQLRSDTIINCNQNMEDKEIRVCPKIYSPNCSFLLAFKDQIAIISLQEMKLRDVSWHRIPNTFAILAIAWRKDPSNYVAVVKGPDGTVSLMRDISKSLMPRQFEIRGLASIAFSDYHPLDINSNDEFAVCNTTTGSILFFSDLGEFTPKRQVSAPSYLRDGKPLSVYSVDDKKEWLALWKGNSASDGLPKWAIIRYDSSFIPVATIVQCSYRKLHEEPKAFCVRGNKIAVLYNSLRIKVHTGQSNPS</sequence>
<gene>
    <name evidence="4" type="ORF">HOLleu_01825</name>
</gene>
<dbReference type="SUPFAM" id="SSF57845">
    <property type="entry name" value="B-box zinc-binding domain"/>
    <property type="match status" value="1"/>
</dbReference>
<dbReference type="Pfam" id="PF00643">
    <property type="entry name" value="zf-B_box"/>
    <property type="match status" value="1"/>
</dbReference>
<proteinExistence type="predicted"/>
<keyword evidence="1" id="KW-0479">Metal-binding</keyword>
<feature type="compositionally biased region" description="Low complexity" evidence="2">
    <location>
        <begin position="263"/>
        <end position="276"/>
    </location>
</feature>
<dbReference type="InterPro" id="IPR047153">
    <property type="entry name" value="TRIM45/56/19-like"/>
</dbReference>
<organism evidence="4 5">
    <name type="scientific">Holothuria leucospilota</name>
    <name type="common">Black long sea cucumber</name>
    <name type="synonym">Mertensiothuria leucospilota</name>
    <dbReference type="NCBI Taxonomy" id="206669"/>
    <lineage>
        <taxon>Eukaryota</taxon>
        <taxon>Metazoa</taxon>
        <taxon>Echinodermata</taxon>
        <taxon>Eleutherozoa</taxon>
        <taxon>Echinozoa</taxon>
        <taxon>Holothuroidea</taxon>
        <taxon>Aspidochirotacea</taxon>
        <taxon>Aspidochirotida</taxon>
        <taxon>Holothuriidae</taxon>
        <taxon>Holothuria</taxon>
    </lineage>
</organism>
<dbReference type="EMBL" id="JAIZAY010000001">
    <property type="protein sequence ID" value="KAJ8049198.1"/>
    <property type="molecule type" value="Genomic_DNA"/>
</dbReference>
<comment type="caution">
    <text evidence="4">The sequence shown here is derived from an EMBL/GenBank/DDBJ whole genome shotgun (WGS) entry which is preliminary data.</text>
</comment>
<dbReference type="Gene3D" id="3.30.160.60">
    <property type="entry name" value="Classic Zinc Finger"/>
    <property type="match status" value="1"/>
</dbReference>
<evidence type="ECO:0000313" key="4">
    <source>
        <dbReference type="EMBL" id="KAJ8049198.1"/>
    </source>
</evidence>
<dbReference type="Proteomes" id="UP001152320">
    <property type="component" value="Chromosome 1"/>
</dbReference>
<evidence type="ECO:0000259" key="3">
    <source>
        <dbReference type="PROSITE" id="PS50119"/>
    </source>
</evidence>
<protein>
    <recommendedName>
        <fullName evidence="3">B box-type domain-containing protein</fullName>
    </recommendedName>
</protein>
<keyword evidence="1" id="KW-0863">Zinc-finger</keyword>